<gene>
    <name evidence="3" type="ORF">BHYA_0290g00010</name>
</gene>
<dbReference type="EMBL" id="PQXK01000290">
    <property type="protein sequence ID" value="TGO32762.1"/>
    <property type="molecule type" value="Genomic_DNA"/>
</dbReference>
<dbReference type="AlphaFoldDB" id="A0A4Z1GBL9"/>
<proteinExistence type="predicted"/>
<dbReference type="InterPro" id="IPR013087">
    <property type="entry name" value="Znf_C2H2_type"/>
</dbReference>
<sequence length="149" mass="15462">MGTERGRGYWSTAALPSAVSEPLPSSDANATVTTIIAPAHPLTGRYPCSYANCAKDFGRTSDPPRHISSVHQRGQTYQEKNLCSIVGCRRSYGRGLCRPEKVNDHLRKVHGLVRVASNGATSSAGPSAHGTGDGFNVAGGAAALAGNGN</sequence>
<organism evidence="3 4">
    <name type="scientific">Botrytis hyacinthi</name>
    <dbReference type="NCBI Taxonomy" id="278943"/>
    <lineage>
        <taxon>Eukaryota</taxon>
        <taxon>Fungi</taxon>
        <taxon>Dikarya</taxon>
        <taxon>Ascomycota</taxon>
        <taxon>Pezizomycotina</taxon>
        <taxon>Leotiomycetes</taxon>
        <taxon>Helotiales</taxon>
        <taxon>Sclerotiniaceae</taxon>
        <taxon>Botrytis</taxon>
    </lineage>
</organism>
<dbReference type="Proteomes" id="UP000297814">
    <property type="component" value="Unassembled WGS sequence"/>
</dbReference>
<keyword evidence="4" id="KW-1185">Reference proteome</keyword>
<dbReference type="PROSITE" id="PS50157">
    <property type="entry name" value="ZINC_FINGER_C2H2_2"/>
    <property type="match status" value="1"/>
</dbReference>
<evidence type="ECO:0000313" key="4">
    <source>
        <dbReference type="Proteomes" id="UP000297814"/>
    </source>
</evidence>
<keyword evidence="1" id="KW-0479">Metal-binding</keyword>
<feature type="domain" description="C2H2-type" evidence="2">
    <location>
        <begin position="46"/>
        <end position="76"/>
    </location>
</feature>
<protein>
    <recommendedName>
        <fullName evidence="2">C2H2-type domain-containing protein</fullName>
    </recommendedName>
</protein>
<evidence type="ECO:0000256" key="1">
    <source>
        <dbReference type="PROSITE-ProRule" id="PRU00042"/>
    </source>
</evidence>
<name>A0A4Z1GBL9_9HELO</name>
<accession>A0A4Z1GBL9</accession>
<keyword evidence="1" id="KW-0863">Zinc-finger</keyword>
<evidence type="ECO:0000313" key="3">
    <source>
        <dbReference type="EMBL" id="TGO32762.1"/>
    </source>
</evidence>
<evidence type="ECO:0000259" key="2">
    <source>
        <dbReference type="PROSITE" id="PS50157"/>
    </source>
</evidence>
<dbReference type="PROSITE" id="PS00028">
    <property type="entry name" value="ZINC_FINGER_C2H2_1"/>
    <property type="match status" value="1"/>
</dbReference>
<dbReference type="GO" id="GO:0008270">
    <property type="term" value="F:zinc ion binding"/>
    <property type="evidence" value="ECO:0007669"/>
    <property type="project" value="UniProtKB-KW"/>
</dbReference>
<keyword evidence="1" id="KW-0862">Zinc</keyword>
<reference evidence="3 4" key="1">
    <citation type="submission" date="2017-12" db="EMBL/GenBank/DDBJ databases">
        <title>Comparative genomics of Botrytis spp.</title>
        <authorList>
            <person name="Valero-Jimenez C.A."/>
            <person name="Tapia P."/>
            <person name="Veloso J."/>
            <person name="Silva-Moreno E."/>
            <person name="Staats M."/>
            <person name="Valdes J.H."/>
            <person name="Van Kan J.A.L."/>
        </authorList>
    </citation>
    <scope>NUCLEOTIDE SEQUENCE [LARGE SCALE GENOMIC DNA]</scope>
    <source>
        <strain evidence="3 4">Bh0001</strain>
    </source>
</reference>
<comment type="caution">
    <text evidence="3">The sequence shown here is derived from an EMBL/GenBank/DDBJ whole genome shotgun (WGS) entry which is preliminary data.</text>
</comment>